<dbReference type="Proteomes" id="UP000000496">
    <property type="component" value="Chromosome gsn.131"/>
</dbReference>
<dbReference type="AlphaFoldDB" id="F8L3E4"/>
<reference evidence="1 2" key="2">
    <citation type="journal article" date="2011" name="Mol. Biol. Evol.">
        <title>Unity in variety--the pan-genome of the Chlamydiae.</title>
        <authorList>
            <person name="Collingro A."/>
            <person name="Tischler P."/>
            <person name="Weinmaier T."/>
            <person name="Penz T."/>
            <person name="Heinz E."/>
            <person name="Brunham R.C."/>
            <person name="Read T.D."/>
            <person name="Bavoil P.M."/>
            <person name="Sachse K."/>
            <person name="Kahane S."/>
            <person name="Friedman M.G."/>
            <person name="Rattei T."/>
            <person name="Myers G.S."/>
            <person name="Horn M."/>
        </authorList>
    </citation>
    <scope>NUCLEOTIDE SEQUENCE [LARGE SCALE GENOMIC DNA]</scope>
    <source>
        <strain evidence="2">ATCC VR-1471 / Z</strain>
    </source>
</reference>
<dbReference type="SUPFAM" id="SSF82185">
    <property type="entry name" value="Histone H3 K4-specific methyltransferase SET7/9 N-terminal domain"/>
    <property type="match status" value="2"/>
</dbReference>
<keyword evidence="2" id="KW-1185">Reference proteome</keyword>
<name>F8L3E4_SIMNZ</name>
<dbReference type="EMBL" id="FR872582">
    <property type="protein sequence ID" value="CCB89794.1"/>
    <property type="molecule type" value="Genomic_DNA"/>
</dbReference>
<sequence length="333" mass="38614">MKRLIPYFLPVLALFTVGCHNSNHDKDEQVVSKRYIHKYGYDVSKEEWETATYPGQVITTLRNGITVTASYEDGMLHGPTTYTYPHSNSLESLNIYERGNLVKKTSYTLRGIPFKEEVFMSPSHHKITKWYTAGTPLSVEEYHNSELLEGEYYNKNNEVIERVRKGAGIRLTRDQHEKVIAKETIENGYPILRETFHPHGVPHTIVSLSGGKIHGEKKVYAPSGEPISCENYRHNVLHGPATYYQNGYRYLEINYRNGVKHGTERHFVDGETIVEETQWYDGFKHGTSIVYFDGMSKTRYFYNNALVSKDRYRELIEQEENIAIMNDRAKRLD</sequence>
<dbReference type="OrthoDB" id="20381at2"/>
<organism evidence="1 2">
    <name type="scientific">Simkania negevensis (strain ATCC VR-1471 / DSM 27360 / Z)</name>
    <dbReference type="NCBI Taxonomy" id="331113"/>
    <lineage>
        <taxon>Bacteria</taxon>
        <taxon>Pseudomonadati</taxon>
        <taxon>Chlamydiota</taxon>
        <taxon>Chlamydiia</taxon>
        <taxon>Parachlamydiales</taxon>
        <taxon>Simkaniaceae</taxon>
        <taxon>Simkania</taxon>
    </lineage>
</organism>
<dbReference type="Gene3D" id="2.20.110.10">
    <property type="entry name" value="Histone H3 K4-specific methyltransferase SET7/9 N-terminal domain"/>
    <property type="match status" value="1"/>
</dbReference>
<protein>
    <submittedName>
        <fullName evidence="1">Uncharacterized protein</fullName>
    </submittedName>
</protein>
<dbReference type="KEGG" id="sng:SNE_A19170"/>
<reference key="1">
    <citation type="journal article" date="2011" name="Mol. Biol. Evol.">
        <title>Unity in variety -- the pan-genome of the Chlamydiae.</title>
        <authorList>
            <person name="Collingro A."/>
            <person name="Tischler P."/>
            <person name="Weinmaier T."/>
            <person name="Penz T."/>
            <person name="Heinz E."/>
            <person name="Brunham R.C."/>
            <person name="Read T.D."/>
            <person name="Bavoil P.M."/>
            <person name="Sachse K."/>
            <person name="Kahane S."/>
            <person name="Friedman M.G."/>
            <person name="Rattei T."/>
            <person name="Myers G.S.A."/>
            <person name="Horn M."/>
        </authorList>
    </citation>
    <scope>NUCLEOTIDE SEQUENCE</scope>
    <source>
        <strain>Z</strain>
    </source>
</reference>
<dbReference type="STRING" id="331113.SNE_A19170"/>
<evidence type="ECO:0000313" key="2">
    <source>
        <dbReference type="Proteomes" id="UP000000496"/>
    </source>
</evidence>
<dbReference type="HOGENOM" id="CLU_852456_0_0_0"/>
<dbReference type="PROSITE" id="PS51257">
    <property type="entry name" value="PROKAR_LIPOPROTEIN"/>
    <property type="match status" value="1"/>
</dbReference>
<dbReference type="eggNOG" id="COG2849">
    <property type="taxonomic scope" value="Bacteria"/>
</dbReference>
<evidence type="ECO:0000313" key="1">
    <source>
        <dbReference type="EMBL" id="CCB89794.1"/>
    </source>
</evidence>
<dbReference type="RefSeq" id="WP_013944260.1">
    <property type="nucleotide sequence ID" value="NC_015713.1"/>
</dbReference>
<proteinExistence type="predicted"/>
<accession>F8L3E4</accession>
<gene>
    <name evidence="1" type="ordered locus">SNE_A19170</name>
</gene>